<keyword evidence="3" id="KW-1185">Reference proteome</keyword>
<sequence>MTTAYLMQWSKEFTGRLLPGACNARTRGVVRLEPAHEIDILKADFLAFSYHVAQFVYQIYRGSQVHRRRVGIYPRRRAGRRDQPRGGPGPGAGTTTPFAKIADYSVMLKEQNACSA</sequence>
<gene>
    <name evidence="2" type="ORF">GCM10010985_50250</name>
</gene>
<evidence type="ECO:0000256" key="1">
    <source>
        <dbReference type="SAM" id="MobiDB-lite"/>
    </source>
</evidence>
<feature type="region of interest" description="Disordered" evidence="1">
    <location>
        <begin position="71"/>
        <end position="98"/>
    </location>
</feature>
<comment type="caution">
    <text evidence="2">The sequence shown here is derived from an EMBL/GenBank/DDBJ whole genome shotgun (WGS) entry which is preliminary data.</text>
</comment>
<organism evidence="2 3">
    <name type="scientific">Caballeronia grimmiae</name>
    <dbReference type="NCBI Taxonomy" id="1071679"/>
    <lineage>
        <taxon>Bacteria</taxon>
        <taxon>Pseudomonadati</taxon>
        <taxon>Pseudomonadota</taxon>
        <taxon>Betaproteobacteria</taxon>
        <taxon>Burkholderiales</taxon>
        <taxon>Burkholderiaceae</taxon>
        <taxon>Caballeronia</taxon>
    </lineage>
</organism>
<dbReference type="Proteomes" id="UP000597138">
    <property type="component" value="Unassembled WGS sequence"/>
</dbReference>
<dbReference type="RefSeq" id="WP_152562719.1">
    <property type="nucleotide sequence ID" value="NZ_BMEG01000010.1"/>
</dbReference>
<evidence type="ECO:0000313" key="2">
    <source>
        <dbReference type="EMBL" id="GGD89553.1"/>
    </source>
</evidence>
<protein>
    <submittedName>
        <fullName evidence="2">Uncharacterized protein</fullName>
    </submittedName>
</protein>
<reference evidence="3" key="1">
    <citation type="journal article" date="2019" name="Int. J. Syst. Evol. Microbiol.">
        <title>The Global Catalogue of Microorganisms (GCM) 10K type strain sequencing project: providing services to taxonomists for standard genome sequencing and annotation.</title>
        <authorList>
            <consortium name="The Broad Institute Genomics Platform"/>
            <consortium name="The Broad Institute Genome Sequencing Center for Infectious Disease"/>
            <person name="Wu L."/>
            <person name="Ma J."/>
        </authorList>
    </citation>
    <scope>NUCLEOTIDE SEQUENCE [LARGE SCALE GENOMIC DNA]</scope>
    <source>
        <strain evidence="3">CGMCC 1.11013</strain>
    </source>
</reference>
<dbReference type="EMBL" id="BMEG01000010">
    <property type="protein sequence ID" value="GGD89553.1"/>
    <property type="molecule type" value="Genomic_DNA"/>
</dbReference>
<evidence type="ECO:0000313" key="3">
    <source>
        <dbReference type="Proteomes" id="UP000597138"/>
    </source>
</evidence>
<name>A0ABQ1S339_9BURK</name>
<accession>A0ABQ1S339</accession>
<proteinExistence type="predicted"/>